<evidence type="ECO:0000256" key="2">
    <source>
        <dbReference type="ARBA" id="ARBA00022801"/>
    </source>
</evidence>
<reference evidence="4 5" key="1">
    <citation type="journal article" date="2013" name="Environ. Microbiol.">
        <title>Genome analysis of Chitinivibrio alkaliphilus gen. nov., sp. nov., a novel extremely haloalkaliphilic anaerobic chitinolytic bacterium from the candidate phylum Termite Group 3.</title>
        <authorList>
            <person name="Sorokin D.Y."/>
            <person name="Gumerov V.M."/>
            <person name="Rakitin A.L."/>
            <person name="Beletsky A.V."/>
            <person name="Damste J.S."/>
            <person name="Muyzer G."/>
            <person name="Mardanov A.V."/>
            <person name="Ravin N.V."/>
        </authorList>
    </citation>
    <scope>NUCLEOTIDE SEQUENCE [LARGE SCALE GENOMIC DNA]</scope>
    <source>
        <strain evidence="4 5">ACht1</strain>
    </source>
</reference>
<keyword evidence="1 3" id="KW-0145">Chemotaxis</keyword>
<dbReference type="RefSeq" id="WP_022636387.1">
    <property type="nucleotide sequence ID" value="NZ_ASJR01000006.1"/>
</dbReference>
<dbReference type="EC" id="3.5.1.44" evidence="3"/>
<dbReference type="PANTHER" id="PTHR35147:SF1">
    <property type="entry name" value="CHEMORECEPTOR GLUTAMINE DEAMIDASE CHED-RELATED"/>
    <property type="match status" value="1"/>
</dbReference>
<comment type="caution">
    <text evidence="4">The sequence shown here is derived from an EMBL/GenBank/DDBJ whole genome shotgun (WGS) entry which is preliminary data.</text>
</comment>
<dbReference type="eggNOG" id="COG1871">
    <property type="taxonomic scope" value="Bacteria"/>
</dbReference>
<dbReference type="InterPro" id="IPR005659">
    <property type="entry name" value="Chemorcpt_Glu_NH3ase_CheD"/>
</dbReference>
<dbReference type="InterPro" id="IPR011324">
    <property type="entry name" value="Cytotoxic_necrot_fac-like_cat"/>
</dbReference>
<dbReference type="Proteomes" id="UP000017148">
    <property type="component" value="Unassembled WGS sequence"/>
</dbReference>
<name>U7D996_9BACT</name>
<accession>U7D996</accession>
<evidence type="ECO:0000256" key="3">
    <source>
        <dbReference type="HAMAP-Rule" id="MF_01440"/>
    </source>
</evidence>
<dbReference type="GO" id="GO:0006935">
    <property type="term" value="P:chemotaxis"/>
    <property type="evidence" value="ECO:0007669"/>
    <property type="project" value="UniProtKB-UniRule"/>
</dbReference>
<comment type="catalytic activity">
    <reaction evidence="3">
        <text>L-glutaminyl-[protein] + H2O = L-glutamyl-[protein] + NH4(+)</text>
        <dbReference type="Rhea" id="RHEA:16441"/>
        <dbReference type="Rhea" id="RHEA-COMP:10207"/>
        <dbReference type="Rhea" id="RHEA-COMP:10208"/>
        <dbReference type="ChEBI" id="CHEBI:15377"/>
        <dbReference type="ChEBI" id="CHEBI:28938"/>
        <dbReference type="ChEBI" id="CHEBI:29973"/>
        <dbReference type="ChEBI" id="CHEBI:30011"/>
        <dbReference type="EC" id="3.5.1.44"/>
    </reaction>
</comment>
<dbReference type="CDD" id="cd16352">
    <property type="entry name" value="CheD"/>
    <property type="match status" value="1"/>
</dbReference>
<dbReference type="SUPFAM" id="SSF64438">
    <property type="entry name" value="CNF1/YfiH-like putative cysteine hydrolases"/>
    <property type="match status" value="1"/>
</dbReference>
<evidence type="ECO:0000313" key="4">
    <source>
        <dbReference type="EMBL" id="ERP32156.1"/>
    </source>
</evidence>
<evidence type="ECO:0000256" key="1">
    <source>
        <dbReference type="ARBA" id="ARBA00022500"/>
    </source>
</evidence>
<sequence length="164" mass="17609">MSNTIILRVGDLEATNKGGAILKTYALGSCVAVMILDPRQKCISMAHVALPESAISPSKAKLLPGYFADTAVPELLEQMKKTAGEISRPRQLIVKLCGGASISDSNNTFNIGKRNTLAVKKALWKYGITPKAEDTGEGFSRTVTLFQKNGIAQITSPGKTDWKL</sequence>
<proteinExistence type="inferred from homology"/>
<dbReference type="Pfam" id="PF03975">
    <property type="entry name" value="CheD"/>
    <property type="match status" value="1"/>
</dbReference>
<dbReference type="AlphaFoldDB" id="U7D996"/>
<dbReference type="GO" id="GO:0050568">
    <property type="term" value="F:protein-glutamine glutaminase activity"/>
    <property type="evidence" value="ECO:0007669"/>
    <property type="project" value="UniProtKB-UniRule"/>
</dbReference>
<organism evidence="4 5">
    <name type="scientific">Chitinivibrio alkaliphilus ACht1</name>
    <dbReference type="NCBI Taxonomy" id="1313304"/>
    <lineage>
        <taxon>Bacteria</taxon>
        <taxon>Pseudomonadati</taxon>
        <taxon>Fibrobacterota</taxon>
        <taxon>Chitinivibrionia</taxon>
        <taxon>Chitinivibrionales</taxon>
        <taxon>Chitinivibrionaceae</taxon>
        <taxon>Chitinivibrio</taxon>
    </lineage>
</organism>
<comment type="similarity">
    <text evidence="3">Belongs to the CheD family.</text>
</comment>
<dbReference type="PANTHER" id="PTHR35147">
    <property type="entry name" value="CHEMORECEPTOR GLUTAMINE DEAMIDASE CHED-RELATED"/>
    <property type="match status" value="1"/>
</dbReference>
<dbReference type="OrthoDB" id="9807202at2"/>
<keyword evidence="2 3" id="KW-0378">Hydrolase</keyword>
<dbReference type="EMBL" id="ASJR01000006">
    <property type="protein sequence ID" value="ERP32156.1"/>
    <property type="molecule type" value="Genomic_DNA"/>
</dbReference>
<comment type="function">
    <text evidence="3">Probably deamidates glutamine residues to glutamate on methyl-accepting chemotaxis receptors (MCPs), playing an important role in chemotaxis.</text>
</comment>
<dbReference type="HAMAP" id="MF_01440">
    <property type="entry name" value="CheD"/>
    <property type="match status" value="1"/>
</dbReference>
<dbReference type="STRING" id="1313304.CALK_0885"/>
<evidence type="ECO:0000313" key="5">
    <source>
        <dbReference type="Proteomes" id="UP000017148"/>
    </source>
</evidence>
<keyword evidence="5" id="KW-1185">Reference proteome</keyword>
<gene>
    <name evidence="3" type="primary">cheD</name>
    <name evidence="4" type="ORF">CALK_0885</name>
</gene>
<protein>
    <recommendedName>
        <fullName evidence="3">Probable chemoreceptor glutamine deamidase CheD</fullName>
        <ecNumber evidence="3">3.5.1.44</ecNumber>
    </recommendedName>
</protein>
<dbReference type="InterPro" id="IPR038592">
    <property type="entry name" value="CheD-like_sf"/>
</dbReference>
<dbReference type="Gene3D" id="3.30.1330.200">
    <property type="match status" value="1"/>
</dbReference>